<evidence type="ECO:0008006" key="4">
    <source>
        <dbReference type="Google" id="ProtNLM"/>
    </source>
</evidence>
<protein>
    <recommendedName>
        <fullName evidence="4">Superinfection immunity protein</fullName>
    </recommendedName>
</protein>
<comment type="caution">
    <text evidence="2">The sequence shown here is derived from an EMBL/GenBank/DDBJ whole genome shotgun (WGS) entry which is preliminary data.</text>
</comment>
<dbReference type="AlphaFoldDB" id="A0A8J3UFL4"/>
<evidence type="ECO:0000256" key="1">
    <source>
        <dbReference type="SAM" id="Phobius"/>
    </source>
</evidence>
<evidence type="ECO:0000313" key="2">
    <source>
        <dbReference type="EMBL" id="GII43556.1"/>
    </source>
</evidence>
<keyword evidence="1" id="KW-1133">Transmembrane helix</keyword>
<keyword evidence="3" id="KW-1185">Reference proteome</keyword>
<keyword evidence="1" id="KW-0472">Membrane</keyword>
<dbReference type="EMBL" id="BOOP01000069">
    <property type="protein sequence ID" value="GII43556.1"/>
    <property type="molecule type" value="Genomic_DNA"/>
</dbReference>
<dbReference type="InterPro" id="IPR016410">
    <property type="entry name" value="Phage_imm"/>
</dbReference>
<feature type="transmembrane region" description="Helical" evidence="1">
    <location>
        <begin position="7"/>
        <end position="31"/>
    </location>
</feature>
<evidence type="ECO:0000313" key="3">
    <source>
        <dbReference type="Proteomes" id="UP000622547"/>
    </source>
</evidence>
<accession>A0A8J3UFL4</accession>
<name>A0A8J3UFL4_9ACTN</name>
<proteinExistence type="predicted"/>
<dbReference type="Proteomes" id="UP000622547">
    <property type="component" value="Unassembled WGS sequence"/>
</dbReference>
<keyword evidence="1" id="KW-0812">Transmembrane</keyword>
<dbReference type="Pfam" id="PF14373">
    <property type="entry name" value="Imm_superinfect"/>
    <property type="match status" value="1"/>
</dbReference>
<reference evidence="2 3" key="1">
    <citation type="submission" date="2021-01" db="EMBL/GenBank/DDBJ databases">
        <title>Whole genome shotgun sequence of Planotetraspora phitsanulokensis NBRC 104273.</title>
        <authorList>
            <person name="Komaki H."/>
            <person name="Tamura T."/>
        </authorList>
    </citation>
    <scope>NUCLEOTIDE SEQUENCE [LARGE SCALE GENOMIC DNA]</scope>
    <source>
        <strain evidence="2 3">NBRC 104273</strain>
    </source>
</reference>
<organism evidence="2 3">
    <name type="scientific">Planotetraspora phitsanulokensis</name>
    <dbReference type="NCBI Taxonomy" id="575192"/>
    <lineage>
        <taxon>Bacteria</taxon>
        <taxon>Bacillati</taxon>
        <taxon>Actinomycetota</taxon>
        <taxon>Actinomycetes</taxon>
        <taxon>Streptosporangiales</taxon>
        <taxon>Streptosporangiaceae</taxon>
        <taxon>Planotetraspora</taxon>
    </lineage>
</organism>
<sequence>MDALAGSYVFWISLIVVLVTAYLLPSLIGLLRGVEHLPLLIILNLLGGLTCIGWPAAFLAACMLPKRRLDDLPHGWGGHGLRLSTWSGRGHRPPS</sequence>
<dbReference type="RefSeq" id="WP_204078919.1">
    <property type="nucleotide sequence ID" value="NZ_BAABHI010000010.1"/>
</dbReference>
<gene>
    <name evidence="2" type="ORF">Pph01_85590</name>
</gene>
<feature type="transmembrane region" description="Helical" evidence="1">
    <location>
        <begin position="37"/>
        <end position="64"/>
    </location>
</feature>